<protein>
    <submittedName>
        <fullName evidence="1">Uncharacterized protein</fullName>
    </submittedName>
</protein>
<proteinExistence type="evidence at transcript level"/>
<evidence type="ECO:0000313" key="1">
    <source>
        <dbReference type="EMBL" id="AFK37704.1"/>
    </source>
</evidence>
<dbReference type="EMBL" id="BT137909">
    <property type="protein sequence ID" value="AFK37704.1"/>
    <property type="molecule type" value="mRNA"/>
</dbReference>
<accession>I3SBR2</accession>
<reference evidence="1" key="1">
    <citation type="submission" date="2012-05" db="EMBL/GenBank/DDBJ databases">
        <authorList>
            <person name="Krishnakumar V."/>
            <person name="Cheung F."/>
            <person name="Xiao Y."/>
            <person name="Chan A."/>
            <person name="Moskal W.A."/>
            <person name="Town C.D."/>
        </authorList>
    </citation>
    <scope>NUCLEOTIDE SEQUENCE</scope>
</reference>
<sequence>MSTMMAKVVSKVDDELSAKPFDTRTQLIDDTVRMAMESSKCQMDTEIESSLDYCKVVSINVHIAEAFG</sequence>
<dbReference type="AlphaFoldDB" id="I3SBR2"/>
<organism evidence="1">
    <name type="scientific">Lotus japonicus</name>
    <name type="common">Lotus corniculatus var. japonicus</name>
    <dbReference type="NCBI Taxonomy" id="34305"/>
    <lineage>
        <taxon>Eukaryota</taxon>
        <taxon>Viridiplantae</taxon>
        <taxon>Streptophyta</taxon>
        <taxon>Embryophyta</taxon>
        <taxon>Tracheophyta</taxon>
        <taxon>Spermatophyta</taxon>
        <taxon>Magnoliopsida</taxon>
        <taxon>eudicotyledons</taxon>
        <taxon>Gunneridae</taxon>
        <taxon>Pentapetalae</taxon>
        <taxon>rosids</taxon>
        <taxon>fabids</taxon>
        <taxon>Fabales</taxon>
        <taxon>Fabaceae</taxon>
        <taxon>Papilionoideae</taxon>
        <taxon>50 kb inversion clade</taxon>
        <taxon>NPAAA clade</taxon>
        <taxon>Hologalegina</taxon>
        <taxon>robinioid clade</taxon>
        <taxon>Loteae</taxon>
        <taxon>Lotus</taxon>
    </lineage>
</organism>
<name>I3SBR2_LOTJA</name>